<proteinExistence type="predicted"/>
<keyword evidence="1" id="KW-0472">Membrane</keyword>
<evidence type="ECO:0000313" key="2">
    <source>
        <dbReference type="EMBL" id="KAF7266181.1"/>
    </source>
</evidence>
<evidence type="ECO:0008006" key="4">
    <source>
        <dbReference type="Google" id="ProtNLM"/>
    </source>
</evidence>
<dbReference type="Proteomes" id="UP000625711">
    <property type="component" value="Unassembled WGS sequence"/>
</dbReference>
<name>A0A834HUB7_RHYFE</name>
<organism evidence="2 3">
    <name type="scientific">Rhynchophorus ferrugineus</name>
    <name type="common">Red palm weevil</name>
    <name type="synonym">Curculio ferrugineus</name>
    <dbReference type="NCBI Taxonomy" id="354439"/>
    <lineage>
        <taxon>Eukaryota</taxon>
        <taxon>Metazoa</taxon>
        <taxon>Ecdysozoa</taxon>
        <taxon>Arthropoda</taxon>
        <taxon>Hexapoda</taxon>
        <taxon>Insecta</taxon>
        <taxon>Pterygota</taxon>
        <taxon>Neoptera</taxon>
        <taxon>Endopterygota</taxon>
        <taxon>Coleoptera</taxon>
        <taxon>Polyphaga</taxon>
        <taxon>Cucujiformia</taxon>
        <taxon>Curculionidae</taxon>
        <taxon>Dryophthorinae</taxon>
        <taxon>Rhynchophorus</taxon>
    </lineage>
</organism>
<reference evidence="2" key="1">
    <citation type="submission" date="2020-08" db="EMBL/GenBank/DDBJ databases">
        <title>Genome sequencing and assembly of the red palm weevil Rhynchophorus ferrugineus.</title>
        <authorList>
            <person name="Dias G.B."/>
            <person name="Bergman C.M."/>
            <person name="Manee M."/>
        </authorList>
    </citation>
    <scope>NUCLEOTIDE SEQUENCE</scope>
    <source>
        <strain evidence="2">AA-2017</strain>
        <tissue evidence="2">Whole larva</tissue>
    </source>
</reference>
<accession>A0A834HUB7</accession>
<evidence type="ECO:0000256" key="1">
    <source>
        <dbReference type="SAM" id="Phobius"/>
    </source>
</evidence>
<comment type="caution">
    <text evidence="2">The sequence shown here is derived from an EMBL/GenBank/DDBJ whole genome shotgun (WGS) entry which is preliminary data.</text>
</comment>
<gene>
    <name evidence="2" type="ORF">GWI33_020463</name>
</gene>
<dbReference type="OrthoDB" id="6737761at2759"/>
<keyword evidence="1" id="KW-1133">Transmembrane helix</keyword>
<evidence type="ECO:0000313" key="3">
    <source>
        <dbReference type="Proteomes" id="UP000625711"/>
    </source>
</evidence>
<keyword evidence="3" id="KW-1185">Reference proteome</keyword>
<dbReference type="EMBL" id="JAACXV010014559">
    <property type="protein sequence ID" value="KAF7266181.1"/>
    <property type="molecule type" value="Genomic_DNA"/>
</dbReference>
<dbReference type="AlphaFoldDB" id="A0A834HUB7"/>
<keyword evidence="1" id="KW-0812">Transmembrane</keyword>
<feature type="transmembrane region" description="Helical" evidence="1">
    <location>
        <begin position="73"/>
        <end position="91"/>
    </location>
</feature>
<sequence length="157" mass="17814">MNQSCKCIWILYPRPPYLSNISTPKTTTHAGLAYLKPSSAFSASVPFTLTIVIVPCACSNSITYIFKMVSKSVLLICIMVAVFALISQHQTEARYLPTRSNGDRIDKLRELLKDLLESELEKEDPEVARWRPESKVYFKREAVPAPEAVEIKHQVRE</sequence>
<protein>
    <recommendedName>
        <fullName evidence="4">Proctolin</fullName>
    </recommendedName>
</protein>